<dbReference type="OrthoDB" id="9792800at2"/>
<dbReference type="Pfam" id="PF13304">
    <property type="entry name" value="AAA_21"/>
    <property type="match status" value="1"/>
</dbReference>
<dbReference type="RefSeq" id="WP_129004869.1">
    <property type="nucleotide sequence ID" value="NZ_SDHZ01000002.1"/>
</dbReference>
<organism evidence="2 3">
    <name type="scientific">Filimonas effusa</name>
    <dbReference type="NCBI Taxonomy" id="2508721"/>
    <lineage>
        <taxon>Bacteria</taxon>
        <taxon>Pseudomonadati</taxon>
        <taxon>Bacteroidota</taxon>
        <taxon>Chitinophagia</taxon>
        <taxon>Chitinophagales</taxon>
        <taxon>Chitinophagaceae</taxon>
        <taxon>Filimonas</taxon>
    </lineage>
</organism>
<dbReference type="Gene3D" id="3.40.50.300">
    <property type="entry name" value="P-loop containing nucleotide triphosphate hydrolases"/>
    <property type="match status" value="1"/>
</dbReference>
<evidence type="ECO:0000313" key="2">
    <source>
        <dbReference type="EMBL" id="RXK83817.1"/>
    </source>
</evidence>
<protein>
    <recommendedName>
        <fullName evidence="1">ATPase AAA-type core domain-containing protein</fullName>
    </recommendedName>
</protein>
<evidence type="ECO:0000259" key="1">
    <source>
        <dbReference type="Pfam" id="PF13304"/>
    </source>
</evidence>
<accession>A0A4Q1D7X5</accession>
<dbReference type="InterPro" id="IPR003959">
    <property type="entry name" value="ATPase_AAA_core"/>
</dbReference>
<dbReference type="PANTHER" id="PTHR43581">
    <property type="entry name" value="ATP/GTP PHOSPHATASE"/>
    <property type="match status" value="1"/>
</dbReference>
<name>A0A4Q1D7X5_9BACT</name>
<dbReference type="InterPro" id="IPR027417">
    <property type="entry name" value="P-loop_NTPase"/>
</dbReference>
<dbReference type="EMBL" id="SDHZ01000002">
    <property type="protein sequence ID" value="RXK83817.1"/>
    <property type="molecule type" value="Genomic_DNA"/>
</dbReference>
<dbReference type="GO" id="GO:0005524">
    <property type="term" value="F:ATP binding"/>
    <property type="evidence" value="ECO:0007669"/>
    <property type="project" value="InterPro"/>
</dbReference>
<dbReference type="GO" id="GO:0016887">
    <property type="term" value="F:ATP hydrolysis activity"/>
    <property type="evidence" value="ECO:0007669"/>
    <property type="project" value="InterPro"/>
</dbReference>
<reference evidence="2 3" key="1">
    <citation type="submission" date="2019-01" db="EMBL/GenBank/DDBJ databases">
        <title>Filimonas sp. strain TTM-71.</title>
        <authorList>
            <person name="Chen W.-M."/>
        </authorList>
    </citation>
    <scope>NUCLEOTIDE SEQUENCE [LARGE SCALE GENOMIC DNA]</scope>
    <source>
        <strain evidence="2 3">TTM-71</strain>
    </source>
</reference>
<feature type="domain" description="ATPase AAA-type core" evidence="1">
    <location>
        <begin position="23"/>
        <end position="277"/>
    </location>
</feature>
<proteinExistence type="predicted"/>
<evidence type="ECO:0000313" key="3">
    <source>
        <dbReference type="Proteomes" id="UP000290545"/>
    </source>
</evidence>
<comment type="caution">
    <text evidence="2">The sequence shown here is derived from an EMBL/GenBank/DDBJ whole genome shotgun (WGS) entry which is preliminary data.</text>
</comment>
<dbReference type="AlphaFoldDB" id="A0A4Q1D7X5"/>
<dbReference type="PANTHER" id="PTHR43581:SF4">
    <property type="entry name" value="ATP_GTP PHOSPHATASE"/>
    <property type="match status" value="1"/>
</dbReference>
<keyword evidence="3" id="KW-1185">Reference proteome</keyword>
<dbReference type="SUPFAM" id="SSF52540">
    <property type="entry name" value="P-loop containing nucleoside triphosphate hydrolases"/>
    <property type="match status" value="1"/>
</dbReference>
<dbReference type="InterPro" id="IPR051396">
    <property type="entry name" value="Bact_Antivir_Def_Nuclease"/>
</dbReference>
<sequence>MIDSFFISNYKSIRRAALSCKRINVFIGEPNSGKSNILEALSLLGNPVFTDGMLSKQILRYKTLGDIFYDFNINRPILIQGGNINTALEYAVRENGVPENEFQLTITDGKTSHNHSPFKIGHNGELKGDGTYPDSAFKYYQYKRLDNFQVQFLSSLSTPFGENLPALLLSNEDYRAWASDFFASKGFNLTLKPAENEINISKIINNAIYSYPYQSVSETLQRVVFYMMAIKSNKNAILLLDEPETNTFPFYTKFLGESMALDKANQYFITTHNPYLLINLIEKTSFEDINVCVATMNDDYTTEIITLSQTQLEQVLDLNSDVFFNLDAIID</sequence>
<dbReference type="Proteomes" id="UP000290545">
    <property type="component" value="Unassembled WGS sequence"/>
</dbReference>
<gene>
    <name evidence="2" type="ORF">ESB13_17250</name>
</gene>